<evidence type="ECO:0000313" key="3">
    <source>
        <dbReference type="Proteomes" id="UP001295684"/>
    </source>
</evidence>
<name>A0AAD2D8I4_EUPCR</name>
<dbReference type="EMBL" id="CAMPGE010025817">
    <property type="protein sequence ID" value="CAI2383541.1"/>
    <property type="molecule type" value="Genomic_DNA"/>
</dbReference>
<organism evidence="2 3">
    <name type="scientific">Euplotes crassus</name>
    <dbReference type="NCBI Taxonomy" id="5936"/>
    <lineage>
        <taxon>Eukaryota</taxon>
        <taxon>Sar</taxon>
        <taxon>Alveolata</taxon>
        <taxon>Ciliophora</taxon>
        <taxon>Intramacronucleata</taxon>
        <taxon>Spirotrichea</taxon>
        <taxon>Hypotrichia</taxon>
        <taxon>Euplotida</taxon>
        <taxon>Euplotidae</taxon>
        <taxon>Moneuplotes</taxon>
    </lineage>
</organism>
<feature type="compositionally biased region" description="Low complexity" evidence="1">
    <location>
        <begin position="339"/>
        <end position="350"/>
    </location>
</feature>
<feature type="region of interest" description="Disordered" evidence="1">
    <location>
        <begin position="454"/>
        <end position="487"/>
    </location>
</feature>
<sequence>MQKTSKEKKLVIKKAHKIILKSKKRKNYQLGKFGPFKTSSKRSRSISKRIHKIKVMKKIPITIIPSGDGAQLLDKLSIIESIYCDVQECVKREGNDSESAMNIFDYYVAKLNELMKQMNSLTDQQRVSQLKDQLGNDSCKEFVGRLESCLSKIIARIAAKGYKEQSKVNFALLYSNIAQCYLLMGKYEICMENLNLALQHQRDILNDLERLLTIKSSKISQDTGQKNSILPNHSFMKNDNLDQYLGGTANQSTNELLTAAHYDDEYYTLVKIHWMQAHLFEIKRDYLGSINIINIIMKEIDVKYGKNNPIYDECSKKKGAAILKLSHSTNKQSGYSDLSTNSRSSMNNTSIKKRLVSPSGSSSRKKLRRYPTDTTYNSSRRKTKKMEDFDKLNKEATRLIERSICKNLNKHRTEITPQREIPVSKRLDLSNSKVRKLKLKKSVWASKLSNSNVQYSLQPQRGKNRTRSNKRSAKLTRGPSLRMSGTDKTSWIPNCYNSLSLQIPLDNNKNPKTDSVGGTDKSVVSFNDKAITLGHTPQVPSFHKYSNDSVGLLFSKSKKT</sequence>
<gene>
    <name evidence="2" type="ORF">ECRASSUSDP1_LOCUS25044</name>
</gene>
<evidence type="ECO:0000256" key="1">
    <source>
        <dbReference type="SAM" id="MobiDB-lite"/>
    </source>
</evidence>
<proteinExistence type="predicted"/>
<evidence type="ECO:0000313" key="2">
    <source>
        <dbReference type="EMBL" id="CAI2383541.1"/>
    </source>
</evidence>
<keyword evidence="3" id="KW-1185">Reference proteome</keyword>
<feature type="region of interest" description="Disordered" evidence="1">
    <location>
        <begin position="330"/>
        <end position="387"/>
    </location>
</feature>
<comment type="caution">
    <text evidence="2">The sequence shown here is derived from an EMBL/GenBank/DDBJ whole genome shotgun (WGS) entry which is preliminary data.</text>
</comment>
<dbReference type="Proteomes" id="UP001295684">
    <property type="component" value="Unassembled WGS sequence"/>
</dbReference>
<accession>A0AAD2D8I4</accession>
<dbReference type="AlphaFoldDB" id="A0AAD2D8I4"/>
<reference evidence="2" key="1">
    <citation type="submission" date="2023-07" db="EMBL/GenBank/DDBJ databases">
        <authorList>
            <consortium name="AG Swart"/>
            <person name="Singh M."/>
            <person name="Singh A."/>
            <person name="Seah K."/>
            <person name="Emmerich C."/>
        </authorList>
    </citation>
    <scope>NUCLEOTIDE SEQUENCE</scope>
    <source>
        <strain evidence="2">DP1</strain>
    </source>
</reference>
<feature type="compositionally biased region" description="Basic residues" evidence="1">
    <location>
        <begin position="462"/>
        <end position="474"/>
    </location>
</feature>
<protein>
    <submittedName>
        <fullName evidence="2">Uncharacterized protein</fullName>
    </submittedName>
</protein>